<dbReference type="InterPro" id="IPR002347">
    <property type="entry name" value="SDR_fam"/>
</dbReference>
<evidence type="ECO:0000256" key="2">
    <source>
        <dbReference type="ARBA" id="ARBA00023002"/>
    </source>
</evidence>
<reference evidence="3" key="1">
    <citation type="submission" date="2020-05" db="EMBL/GenBank/DDBJ databases">
        <authorList>
            <person name="Chiriac C."/>
            <person name="Salcher M."/>
            <person name="Ghai R."/>
            <person name="Kavagutti S V."/>
        </authorList>
    </citation>
    <scope>NUCLEOTIDE SEQUENCE</scope>
</reference>
<organism evidence="3">
    <name type="scientific">freshwater metagenome</name>
    <dbReference type="NCBI Taxonomy" id="449393"/>
    <lineage>
        <taxon>unclassified sequences</taxon>
        <taxon>metagenomes</taxon>
        <taxon>ecological metagenomes</taxon>
    </lineage>
</organism>
<dbReference type="FunFam" id="3.40.50.720:FF:000084">
    <property type="entry name" value="Short-chain dehydrogenase reductase"/>
    <property type="match status" value="1"/>
</dbReference>
<evidence type="ECO:0000313" key="3">
    <source>
        <dbReference type="EMBL" id="CAB4596951.1"/>
    </source>
</evidence>
<dbReference type="EMBL" id="CAEZUP010000003">
    <property type="protein sequence ID" value="CAB4596951.1"/>
    <property type="molecule type" value="Genomic_DNA"/>
</dbReference>
<name>A0A6J6G722_9ZZZZ</name>
<dbReference type="CDD" id="cd05233">
    <property type="entry name" value="SDR_c"/>
    <property type="match status" value="1"/>
</dbReference>
<dbReference type="Gene3D" id="3.40.50.720">
    <property type="entry name" value="NAD(P)-binding Rossmann-like Domain"/>
    <property type="match status" value="1"/>
</dbReference>
<sequence>MVDVALEIDMTGKSVFITGGTKGVGRGIAQRFADAGATVIVCARKEADNPLPADWHFIAADLRDGEAAWAAVDAAAAVTGHLDCVVNNAGGSPPADSAEASPRFSERIVALNLLAPMFVAQRAYHHMKDQPAGGSIINIGSIVAQRPSPTTAAYGAAKAGLKQLTTTLAMEWAPSVRVNSITVGYILTEQAELFYGEGDTRQRIEALIPMNRFAMPTDIGDISVWLASDLASYVTGADIAAHGGGDRPTVVDEGAS</sequence>
<gene>
    <name evidence="3" type="ORF">UFOPK1835_00119</name>
</gene>
<dbReference type="PRINTS" id="PR00081">
    <property type="entry name" value="GDHRDH"/>
</dbReference>
<dbReference type="Pfam" id="PF13561">
    <property type="entry name" value="adh_short_C2"/>
    <property type="match status" value="1"/>
</dbReference>
<comment type="similarity">
    <text evidence="1">Belongs to the short-chain dehydrogenases/reductases (SDR) family.</text>
</comment>
<dbReference type="GO" id="GO:0016491">
    <property type="term" value="F:oxidoreductase activity"/>
    <property type="evidence" value="ECO:0007669"/>
    <property type="project" value="UniProtKB-KW"/>
</dbReference>
<dbReference type="AlphaFoldDB" id="A0A6J6G722"/>
<dbReference type="PANTHER" id="PTHR43639">
    <property type="entry name" value="OXIDOREDUCTASE, SHORT-CHAIN DEHYDROGENASE/REDUCTASE FAMILY (AFU_ORTHOLOGUE AFUA_5G02870)"/>
    <property type="match status" value="1"/>
</dbReference>
<dbReference type="InterPro" id="IPR036291">
    <property type="entry name" value="NAD(P)-bd_dom_sf"/>
</dbReference>
<proteinExistence type="inferred from homology"/>
<dbReference type="PRINTS" id="PR00080">
    <property type="entry name" value="SDRFAMILY"/>
</dbReference>
<keyword evidence="2" id="KW-0560">Oxidoreductase</keyword>
<evidence type="ECO:0000256" key="1">
    <source>
        <dbReference type="ARBA" id="ARBA00006484"/>
    </source>
</evidence>
<dbReference type="SUPFAM" id="SSF51735">
    <property type="entry name" value="NAD(P)-binding Rossmann-fold domains"/>
    <property type="match status" value="1"/>
</dbReference>
<protein>
    <submittedName>
        <fullName evidence="3">Unannotated protein</fullName>
    </submittedName>
</protein>
<dbReference type="PANTHER" id="PTHR43639:SF1">
    <property type="entry name" value="SHORT-CHAIN DEHYDROGENASE_REDUCTASE FAMILY PROTEIN"/>
    <property type="match status" value="1"/>
</dbReference>
<dbReference type="NCBIfam" id="NF005893">
    <property type="entry name" value="PRK07856.1"/>
    <property type="match status" value="1"/>
</dbReference>
<dbReference type="PROSITE" id="PS00061">
    <property type="entry name" value="ADH_SHORT"/>
    <property type="match status" value="1"/>
</dbReference>
<accession>A0A6J6G722</accession>
<dbReference type="InterPro" id="IPR020904">
    <property type="entry name" value="Sc_DH/Rdtase_CS"/>
</dbReference>